<dbReference type="EMBL" id="JAINUF010000004">
    <property type="protein sequence ID" value="KAJ8365116.1"/>
    <property type="molecule type" value="Genomic_DNA"/>
</dbReference>
<dbReference type="Pfam" id="PF04598">
    <property type="entry name" value="Gasdermin"/>
    <property type="match status" value="1"/>
</dbReference>
<gene>
    <name evidence="5" type="ORF">SKAU_G00139470</name>
</gene>
<dbReference type="PANTHER" id="PTHR16399:SF18">
    <property type="entry name" value="GASDERMIN-A"/>
    <property type="match status" value="1"/>
</dbReference>
<evidence type="ECO:0000256" key="2">
    <source>
        <dbReference type="ARBA" id="ARBA00009279"/>
    </source>
</evidence>
<evidence type="ECO:0000313" key="6">
    <source>
        <dbReference type="Proteomes" id="UP001152622"/>
    </source>
</evidence>
<dbReference type="InterPro" id="IPR040460">
    <property type="entry name" value="Gasdermin_pore"/>
</dbReference>
<organism evidence="5 6">
    <name type="scientific">Synaphobranchus kaupii</name>
    <name type="common">Kaup's arrowtooth eel</name>
    <dbReference type="NCBI Taxonomy" id="118154"/>
    <lineage>
        <taxon>Eukaryota</taxon>
        <taxon>Metazoa</taxon>
        <taxon>Chordata</taxon>
        <taxon>Craniata</taxon>
        <taxon>Vertebrata</taxon>
        <taxon>Euteleostomi</taxon>
        <taxon>Actinopterygii</taxon>
        <taxon>Neopterygii</taxon>
        <taxon>Teleostei</taxon>
        <taxon>Anguilliformes</taxon>
        <taxon>Synaphobranchidae</taxon>
        <taxon>Synaphobranchus</taxon>
    </lineage>
</organism>
<feature type="non-terminal residue" evidence="5">
    <location>
        <position position="344"/>
    </location>
</feature>
<comment type="similarity">
    <text evidence="2">Belongs to the gasdermin family.</text>
</comment>
<evidence type="ECO:0000259" key="4">
    <source>
        <dbReference type="Pfam" id="PF04598"/>
    </source>
</evidence>
<dbReference type="Proteomes" id="UP001152622">
    <property type="component" value="Chromosome 4"/>
</dbReference>
<dbReference type="PANTHER" id="PTHR16399">
    <property type="entry name" value="GASDERMIN"/>
    <property type="match status" value="1"/>
</dbReference>
<reference evidence="5" key="1">
    <citation type="journal article" date="2023" name="Science">
        <title>Genome structures resolve the early diversification of teleost fishes.</title>
        <authorList>
            <person name="Parey E."/>
            <person name="Louis A."/>
            <person name="Montfort J."/>
            <person name="Bouchez O."/>
            <person name="Roques C."/>
            <person name="Iampietro C."/>
            <person name="Lluch J."/>
            <person name="Castinel A."/>
            <person name="Donnadieu C."/>
            <person name="Desvignes T."/>
            <person name="Floi Bucao C."/>
            <person name="Jouanno E."/>
            <person name="Wen M."/>
            <person name="Mejri S."/>
            <person name="Dirks R."/>
            <person name="Jansen H."/>
            <person name="Henkel C."/>
            <person name="Chen W.J."/>
            <person name="Zahm M."/>
            <person name="Cabau C."/>
            <person name="Klopp C."/>
            <person name="Thompson A.W."/>
            <person name="Robinson-Rechavi M."/>
            <person name="Braasch I."/>
            <person name="Lecointre G."/>
            <person name="Bobe J."/>
            <person name="Postlethwait J.H."/>
            <person name="Berthelot C."/>
            <person name="Roest Crollius H."/>
            <person name="Guiguen Y."/>
        </authorList>
    </citation>
    <scope>NUCLEOTIDE SEQUENCE</scope>
    <source>
        <strain evidence="5">WJC10195</strain>
    </source>
</reference>
<dbReference type="GO" id="GO:0012505">
    <property type="term" value="C:endomembrane system"/>
    <property type="evidence" value="ECO:0007669"/>
    <property type="project" value="UniProtKB-SubCell"/>
</dbReference>
<name>A0A9Q1FSJ8_SYNKA</name>
<dbReference type="InterPro" id="IPR007677">
    <property type="entry name" value="Gasdermin"/>
</dbReference>
<proteinExistence type="inferred from homology"/>
<comment type="subcellular location">
    <subcellularLocation>
        <location evidence="1">Endomembrane system</location>
    </subcellularLocation>
</comment>
<keyword evidence="6" id="KW-1185">Reference proteome</keyword>
<evidence type="ECO:0000256" key="3">
    <source>
        <dbReference type="ARBA" id="ARBA00023136"/>
    </source>
</evidence>
<feature type="domain" description="Gasdermin pore forming" evidence="4">
    <location>
        <begin position="1"/>
        <end position="224"/>
    </location>
</feature>
<sequence length="344" mass="38401">MFKKVTQIILKLVDDDGELQSVTSAYESMCLDALSIVKIVDSRKWFFWKMVRYLPTGVKLQDLQGMDTVDFGECRQHSIGAVDITNEWQRNAGIKFAVSTIGKAEANCQSHDTVSAREIKLVSESHCELRRKLQNRTVDEGHFLFQEMKRNERILDLGVVYEVMKNENALTLEQATKREGSAKLSATDIASVDAGCKVDGKQQLKLDAGCVLGFKVHPLNLKTQKDPLRSAPMGSDGVAEFGEEVAGDFPRLKRRVEAELRDFKEMDRSVKKCIWEPLYQTLKFPQALYALDCMLEGGCVFTDSSSLLEVPKSVHVLLELVGLDSVQSPNSLIHPIGFLVGALS</sequence>
<dbReference type="AlphaFoldDB" id="A0A9Q1FSJ8"/>
<accession>A0A9Q1FSJ8</accession>
<keyword evidence="3" id="KW-0472">Membrane</keyword>
<comment type="caution">
    <text evidence="5">The sequence shown here is derived from an EMBL/GenBank/DDBJ whole genome shotgun (WGS) entry which is preliminary data.</text>
</comment>
<dbReference type="OrthoDB" id="9944616at2759"/>
<evidence type="ECO:0000313" key="5">
    <source>
        <dbReference type="EMBL" id="KAJ8365116.1"/>
    </source>
</evidence>
<evidence type="ECO:0000256" key="1">
    <source>
        <dbReference type="ARBA" id="ARBA00004308"/>
    </source>
</evidence>
<protein>
    <recommendedName>
        <fullName evidence="4">Gasdermin pore forming domain-containing protein</fullName>
    </recommendedName>
</protein>